<protein>
    <submittedName>
        <fullName evidence="2">Uncharacterized protein</fullName>
    </submittedName>
</protein>
<dbReference type="Proteomes" id="UP001372338">
    <property type="component" value="Unassembled WGS sequence"/>
</dbReference>
<keyword evidence="3" id="KW-1185">Reference proteome</keyword>
<proteinExistence type="predicted"/>
<sequence>MYPVKKTFWFDIYKNIDKIPLVKCPVVVIHSTNSKEQKMKLLMSLMDTSTNYIYFLCFCSSCYCLWCTAEKRHRLV</sequence>
<feature type="transmembrane region" description="Helical" evidence="1">
    <location>
        <begin position="52"/>
        <end position="69"/>
    </location>
</feature>
<evidence type="ECO:0000256" key="1">
    <source>
        <dbReference type="SAM" id="Phobius"/>
    </source>
</evidence>
<dbReference type="AlphaFoldDB" id="A0AAN9III6"/>
<evidence type="ECO:0000313" key="2">
    <source>
        <dbReference type="EMBL" id="KAK7273641.1"/>
    </source>
</evidence>
<keyword evidence="1" id="KW-0472">Membrane</keyword>
<reference evidence="2 3" key="1">
    <citation type="submission" date="2024-01" db="EMBL/GenBank/DDBJ databases">
        <title>The genomes of 5 underutilized Papilionoideae crops provide insights into root nodulation and disease resistanc.</title>
        <authorList>
            <person name="Yuan L."/>
        </authorList>
    </citation>
    <scope>NUCLEOTIDE SEQUENCE [LARGE SCALE GENOMIC DNA]</scope>
    <source>
        <strain evidence="2">ZHUSHIDOU_FW_LH</strain>
        <tissue evidence="2">Leaf</tissue>
    </source>
</reference>
<organism evidence="2 3">
    <name type="scientific">Crotalaria pallida</name>
    <name type="common">Smooth rattlebox</name>
    <name type="synonym">Crotalaria striata</name>
    <dbReference type="NCBI Taxonomy" id="3830"/>
    <lineage>
        <taxon>Eukaryota</taxon>
        <taxon>Viridiplantae</taxon>
        <taxon>Streptophyta</taxon>
        <taxon>Embryophyta</taxon>
        <taxon>Tracheophyta</taxon>
        <taxon>Spermatophyta</taxon>
        <taxon>Magnoliopsida</taxon>
        <taxon>eudicotyledons</taxon>
        <taxon>Gunneridae</taxon>
        <taxon>Pentapetalae</taxon>
        <taxon>rosids</taxon>
        <taxon>fabids</taxon>
        <taxon>Fabales</taxon>
        <taxon>Fabaceae</taxon>
        <taxon>Papilionoideae</taxon>
        <taxon>50 kb inversion clade</taxon>
        <taxon>genistoids sensu lato</taxon>
        <taxon>core genistoids</taxon>
        <taxon>Crotalarieae</taxon>
        <taxon>Crotalaria</taxon>
    </lineage>
</organism>
<evidence type="ECO:0000313" key="3">
    <source>
        <dbReference type="Proteomes" id="UP001372338"/>
    </source>
</evidence>
<accession>A0AAN9III6</accession>
<keyword evidence="1" id="KW-0812">Transmembrane</keyword>
<name>A0AAN9III6_CROPI</name>
<keyword evidence="1" id="KW-1133">Transmembrane helix</keyword>
<gene>
    <name evidence="2" type="ORF">RIF29_14698</name>
</gene>
<comment type="caution">
    <text evidence="2">The sequence shown here is derived from an EMBL/GenBank/DDBJ whole genome shotgun (WGS) entry which is preliminary data.</text>
</comment>
<dbReference type="EMBL" id="JAYWIO010000003">
    <property type="protein sequence ID" value="KAK7273641.1"/>
    <property type="molecule type" value="Genomic_DNA"/>
</dbReference>